<dbReference type="InterPro" id="IPR006145">
    <property type="entry name" value="PsdUridine_synth_RsuA/RluA"/>
</dbReference>
<proteinExistence type="inferred from homology"/>
<evidence type="ECO:0000256" key="1">
    <source>
        <dbReference type="ARBA" id="ARBA00010876"/>
    </source>
</evidence>
<dbReference type="InterPro" id="IPR036986">
    <property type="entry name" value="S4_RNA-bd_sf"/>
</dbReference>
<dbReference type="InterPro" id="IPR020103">
    <property type="entry name" value="PsdUridine_synth_cat_dom_sf"/>
</dbReference>
<evidence type="ECO:0000256" key="5">
    <source>
        <dbReference type="PROSITE-ProRule" id="PRU00182"/>
    </source>
</evidence>
<reference evidence="8 9" key="1">
    <citation type="journal article" date="2011" name="PLoS Genet.">
        <title>Sequence conservation and functional constraint on intergenic spacers in reduced genomes of the obligate symbiont buchnera.</title>
        <authorList>
            <person name="Degnan P.H."/>
            <person name="Ochman H."/>
            <person name="Moran N.A."/>
        </authorList>
    </citation>
    <scope>NUCLEOTIDE SEQUENCE [LARGE SCALE GENOMIC DNA]</scope>
    <source>
        <strain evidence="8 9">Ua</strain>
    </source>
</reference>
<dbReference type="PATRIC" id="fig|1005057.4.peg.364"/>
<dbReference type="OrthoDB" id="9807829at2"/>
<comment type="catalytic activity">
    <reaction evidence="3">
        <text>uridine(1911/1915/1917) in 23S rRNA = pseudouridine(1911/1915/1917) in 23S rRNA</text>
        <dbReference type="Rhea" id="RHEA:42524"/>
        <dbReference type="Rhea" id="RHEA-COMP:10097"/>
        <dbReference type="Rhea" id="RHEA-COMP:10098"/>
        <dbReference type="ChEBI" id="CHEBI:65314"/>
        <dbReference type="ChEBI" id="CHEBI:65315"/>
        <dbReference type="EC" id="5.4.99.23"/>
    </reaction>
</comment>
<dbReference type="Pfam" id="PF01479">
    <property type="entry name" value="S4"/>
    <property type="match status" value="1"/>
</dbReference>
<evidence type="ECO:0000313" key="8">
    <source>
        <dbReference type="EMBL" id="AEO08187.1"/>
    </source>
</evidence>
<dbReference type="KEGG" id="buh:BUAMB_377"/>
<organism evidence="8 9">
    <name type="scientific">Buchnera aphidicola str. Ua</name>
    <name type="common">Uroleucon ambrosiae</name>
    <dbReference type="NCBI Taxonomy" id="1005057"/>
    <lineage>
        <taxon>Bacteria</taxon>
        <taxon>Pseudomonadati</taxon>
        <taxon>Pseudomonadota</taxon>
        <taxon>Gammaproteobacteria</taxon>
        <taxon>Enterobacterales</taxon>
        <taxon>Erwiniaceae</taxon>
        <taxon>Buchnera</taxon>
    </lineage>
</organism>
<dbReference type="NCBIfam" id="TIGR00005">
    <property type="entry name" value="rluA_subfam"/>
    <property type="match status" value="1"/>
</dbReference>
<comment type="similarity">
    <text evidence="1 6">Belongs to the pseudouridine synthase RluA family.</text>
</comment>
<evidence type="ECO:0000313" key="9">
    <source>
        <dbReference type="Proteomes" id="UP000006139"/>
    </source>
</evidence>
<dbReference type="GO" id="GO:0000455">
    <property type="term" value="P:enzyme-directed rRNA pseudouridine synthesis"/>
    <property type="evidence" value="ECO:0007669"/>
    <property type="project" value="TreeGrafter"/>
</dbReference>
<keyword evidence="5" id="KW-0694">RNA-binding</keyword>
<dbReference type="Gene3D" id="3.10.290.10">
    <property type="entry name" value="RNA-binding S4 domain"/>
    <property type="match status" value="1"/>
</dbReference>
<dbReference type="EMBL" id="CP002648">
    <property type="protein sequence ID" value="AEO08187.1"/>
    <property type="molecule type" value="Genomic_DNA"/>
</dbReference>
<dbReference type="PANTHER" id="PTHR21600:SF44">
    <property type="entry name" value="RIBOSOMAL LARGE SUBUNIT PSEUDOURIDINE SYNTHASE D"/>
    <property type="match status" value="1"/>
</dbReference>
<keyword evidence="2 6" id="KW-0413">Isomerase</keyword>
<feature type="active site" evidence="4">
    <location>
        <position position="139"/>
    </location>
</feature>
<dbReference type="InterPro" id="IPR002942">
    <property type="entry name" value="S4_RNA-bd"/>
</dbReference>
<evidence type="ECO:0000259" key="7">
    <source>
        <dbReference type="SMART" id="SM00363"/>
    </source>
</evidence>
<dbReference type="Gene3D" id="3.30.2350.10">
    <property type="entry name" value="Pseudouridine synthase"/>
    <property type="match status" value="1"/>
</dbReference>
<accession>G2LPQ0</accession>
<dbReference type="CDD" id="cd00165">
    <property type="entry name" value="S4"/>
    <property type="match status" value="1"/>
</dbReference>
<evidence type="ECO:0000256" key="4">
    <source>
        <dbReference type="PIRSR" id="PIRSR606225-1"/>
    </source>
</evidence>
<dbReference type="PROSITE" id="PS01129">
    <property type="entry name" value="PSI_RLU"/>
    <property type="match status" value="1"/>
</dbReference>
<dbReference type="AlphaFoldDB" id="G2LPQ0"/>
<dbReference type="SUPFAM" id="SSF55120">
    <property type="entry name" value="Pseudouridine synthase"/>
    <property type="match status" value="1"/>
</dbReference>
<dbReference type="PANTHER" id="PTHR21600">
    <property type="entry name" value="MITOCHONDRIAL RNA PSEUDOURIDINE SYNTHASE"/>
    <property type="match status" value="1"/>
</dbReference>
<dbReference type="InterPro" id="IPR050188">
    <property type="entry name" value="RluA_PseudoU_synthase"/>
</dbReference>
<dbReference type="GO" id="GO:0003723">
    <property type="term" value="F:RNA binding"/>
    <property type="evidence" value="ECO:0007669"/>
    <property type="project" value="UniProtKB-KW"/>
</dbReference>
<dbReference type="NCBIfam" id="NF008385">
    <property type="entry name" value="PRK11180.1"/>
    <property type="match status" value="1"/>
</dbReference>
<dbReference type="EC" id="5.4.99.-" evidence="6"/>
<dbReference type="InterPro" id="IPR006225">
    <property type="entry name" value="PsdUridine_synth_RluC/D"/>
</dbReference>
<evidence type="ECO:0000256" key="3">
    <source>
        <dbReference type="ARBA" id="ARBA00036882"/>
    </source>
</evidence>
<dbReference type="GO" id="GO:0160140">
    <property type="term" value="F:23S rRNA pseudouridine(1911/1915/1917) synthase activity"/>
    <property type="evidence" value="ECO:0007669"/>
    <property type="project" value="UniProtKB-EC"/>
</dbReference>
<comment type="catalytic activity">
    <reaction evidence="6">
        <text>a uridine in RNA = a pseudouridine in RNA</text>
        <dbReference type="Rhea" id="RHEA:48348"/>
        <dbReference type="Rhea" id="RHEA-COMP:12068"/>
        <dbReference type="Rhea" id="RHEA-COMP:12069"/>
        <dbReference type="ChEBI" id="CHEBI:65314"/>
        <dbReference type="ChEBI" id="CHEBI:65315"/>
    </reaction>
</comment>
<dbReference type="PROSITE" id="PS50889">
    <property type="entry name" value="S4"/>
    <property type="match status" value="1"/>
</dbReference>
<feature type="domain" description="RNA-binding S4" evidence="7">
    <location>
        <begin position="18"/>
        <end position="83"/>
    </location>
</feature>
<sequence length="312" mass="36127">MKEIELSTTISCISLFGKRLDKVLSIIFKEYSRSYLKKIIILNQVYVNGIIVNTPDKKILVKDTITIRFNQEDISYNLPENIFLNIIYEDNYILVINKPAGLVVHPGAGHKTGTILNALLYHYKNIQYIPRAGIVHRLDKDTTGLMVIAKNIFSYNYLVQLLKERRIIREYQGIVKGNMISGGTINQPIMRHPIKRTCMTVHNLGKNAITHYKIINCFKNYTHISIRLETGRTHQIRVHMSYIQHPLVGDPCYGKSKNCINFKQNNKIDQVYKFSRQALHANYLAFQHPARQNLMSWTVPFPQDIIELISKL</sequence>
<dbReference type="Pfam" id="PF00849">
    <property type="entry name" value="PseudoU_synth_2"/>
    <property type="match status" value="1"/>
</dbReference>
<dbReference type="eggNOG" id="COG0564">
    <property type="taxonomic scope" value="Bacteria"/>
</dbReference>
<dbReference type="SMART" id="SM00363">
    <property type="entry name" value="S4"/>
    <property type="match status" value="1"/>
</dbReference>
<dbReference type="STRING" id="1005057.BUAMB_377"/>
<comment type="function">
    <text evidence="6">Responsible for synthesis of pseudouridine from uracil.</text>
</comment>
<gene>
    <name evidence="8" type="primary">rluD</name>
    <name evidence="8" type="ORF">BUAMB_377</name>
</gene>
<protein>
    <recommendedName>
        <fullName evidence="6">Pseudouridine synthase</fullName>
        <ecNumber evidence="6">5.4.99.-</ecNumber>
    </recommendedName>
</protein>
<dbReference type="CDD" id="cd02869">
    <property type="entry name" value="PseudoU_synth_RluA_like"/>
    <property type="match status" value="1"/>
</dbReference>
<name>G2LPQ0_BUCUM</name>
<dbReference type="HOGENOM" id="CLU_016902_4_0_6"/>
<dbReference type="InterPro" id="IPR006224">
    <property type="entry name" value="PsdUridine_synth_RluA-like_CS"/>
</dbReference>
<evidence type="ECO:0000256" key="6">
    <source>
        <dbReference type="RuleBase" id="RU362028"/>
    </source>
</evidence>
<dbReference type="RefSeq" id="WP_014500091.1">
    <property type="nucleotide sequence ID" value="NC_017259.1"/>
</dbReference>
<dbReference type="Proteomes" id="UP000006139">
    <property type="component" value="Chromosome"/>
</dbReference>
<evidence type="ECO:0000256" key="2">
    <source>
        <dbReference type="ARBA" id="ARBA00023235"/>
    </source>
</evidence>
<dbReference type="SUPFAM" id="SSF55174">
    <property type="entry name" value="Alpha-L RNA-binding motif"/>
    <property type="match status" value="1"/>
</dbReference>